<comment type="caution">
    <text evidence="1">The sequence shown here is derived from an EMBL/GenBank/DDBJ whole genome shotgun (WGS) entry which is preliminary data.</text>
</comment>
<dbReference type="EMBL" id="CAJNOE010002530">
    <property type="protein sequence ID" value="CAF1485651.1"/>
    <property type="molecule type" value="Genomic_DNA"/>
</dbReference>
<protein>
    <submittedName>
        <fullName evidence="1">Uncharacterized protein</fullName>
    </submittedName>
</protein>
<sequence length="123" mass="13671">MSITVFQWYKIHSCFQPIITTTPPPPPPTTVATQLPLSLGVAELKPLCPPVVIRGSPCEYEVGQYVHDKNGCIRKLCPSLSHLCNTIRCPSDRRCRVVVCKSCIHTDYLQAVCESPTGMKFLL</sequence>
<organism evidence="1 2">
    <name type="scientific">Adineta steineri</name>
    <dbReference type="NCBI Taxonomy" id="433720"/>
    <lineage>
        <taxon>Eukaryota</taxon>
        <taxon>Metazoa</taxon>
        <taxon>Spiralia</taxon>
        <taxon>Gnathifera</taxon>
        <taxon>Rotifera</taxon>
        <taxon>Eurotatoria</taxon>
        <taxon>Bdelloidea</taxon>
        <taxon>Adinetida</taxon>
        <taxon>Adinetidae</taxon>
        <taxon>Adineta</taxon>
    </lineage>
</organism>
<evidence type="ECO:0000313" key="2">
    <source>
        <dbReference type="Proteomes" id="UP000663860"/>
    </source>
</evidence>
<evidence type="ECO:0000313" key="1">
    <source>
        <dbReference type="EMBL" id="CAF1485651.1"/>
    </source>
</evidence>
<reference evidence="1" key="1">
    <citation type="submission" date="2021-02" db="EMBL/GenBank/DDBJ databases">
        <authorList>
            <person name="Nowell W R."/>
        </authorList>
    </citation>
    <scope>NUCLEOTIDE SEQUENCE</scope>
</reference>
<accession>A0A815S1C7</accession>
<dbReference type="Proteomes" id="UP000663860">
    <property type="component" value="Unassembled WGS sequence"/>
</dbReference>
<dbReference type="AlphaFoldDB" id="A0A815S1C7"/>
<proteinExistence type="predicted"/>
<name>A0A815S1C7_9BILA</name>
<gene>
    <name evidence="1" type="ORF">IZO911_LOCUS44216</name>
</gene>